<dbReference type="InterPro" id="IPR050563">
    <property type="entry name" value="4-hydroxybenzoyl-CoA_TE"/>
</dbReference>
<dbReference type="CDD" id="cd00586">
    <property type="entry name" value="4HBT"/>
    <property type="match status" value="1"/>
</dbReference>
<proteinExistence type="inferred from homology"/>
<evidence type="ECO:0000313" key="4">
    <source>
        <dbReference type="Proteomes" id="UP000183995"/>
    </source>
</evidence>
<reference evidence="3 4" key="1">
    <citation type="submission" date="2016-11" db="EMBL/GenBank/DDBJ databases">
        <authorList>
            <person name="Jaros S."/>
            <person name="Januszkiewicz K."/>
            <person name="Wedrychowicz H."/>
        </authorList>
    </citation>
    <scope>NUCLEOTIDE SEQUENCE [LARGE SCALE GENOMIC DNA]</scope>
    <source>
        <strain evidence="3 4">DSM 10068</strain>
    </source>
</reference>
<keyword evidence="2 3" id="KW-0378">Hydrolase</keyword>
<evidence type="ECO:0000313" key="3">
    <source>
        <dbReference type="EMBL" id="SHI08398.1"/>
    </source>
</evidence>
<dbReference type="Gene3D" id="3.10.129.10">
    <property type="entry name" value="Hotdog Thioesterase"/>
    <property type="match status" value="1"/>
</dbReference>
<dbReference type="InterPro" id="IPR029069">
    <property type="entry name" value="HotDog_dom_sf"/>
</dbReference>
<dbReference type="SUPFAM" id="SSF54637">
    <property type="entry name" value="Thioesterase/thiol ester dehydrase-isomerase"/>
    <property type="match status" value="1"/>
</dbReference>
<sequence>MQTKTHIDVRYPDCDRMGIVHHAVYPVWYEMARMDFFKELGFSYAEMNSIGVNPAMVDLHLQYKASSTYPQSLYILTRMGEHAPKKLELFYELYDLGGGDPINTARSFHIWTGPDNKSYSLAENLPNIYQKIRQAAE</sequence>
<name>A0A1M5Y984_9FIRM</name>
<dbReference type="GO" id="GO:0047617">
    <property type="term" value="F:fatty acyl-CoA hydrolase activity"/>
    <property type="evidence" value="ECO:0007669"/>
    <property type="project" value="TreeGrafter"/>
</dbReference>
<comment type="similarity">
    <text evidence="1">Belongs to the 4-hydroxybenzoyl-CoA thioesterase family.</text>
</comment>
<dbReference type="PANTHER" id="PTHR31793">
    <property type="entry name" value="4-HYDROXYBENZOYL-COA THIOESTERASE FAMILY MEMBER"/>
    <property type="match status" value="1"/>
</dbReference>
<keyword evidence="4" id="KW-1185">Reference proteome</keyword>
<dbReference type="PIRSF" id="PIRSF003230">
    <property type="entry name" value="YbgC"/>
    <property type="match status" value="1"/>
</dbReference>
<dbReference type="Proteomes" id="UP000183995">
    <property type="component" value="Unassembled WGS sequence"/>
</dbReference>
<dbReference type="InterPro" id="IPR006684">
    <property type="entry name" value="YbgC/YbaW"/>
</dbReference>
<dbReference type="OrthoDB" id="9800856at2"/>
<dbReference type="AlphaFoldDB" id="A0A1M5Y984"/>
<dbReference type="PANTHER" id="PTHR31793:SF27">
    <property type="entry name" value="NOVEL THIOESTERASE SUPERFAMILY DOMAIN AND SAPOSIN A-TYPE DOMAIN CONTAINING PROTEIN (0610012H03RIK)"/>
    <property type="match status" value="1"/>
</dbReference>
<gene>
    <name evidence="3" type="ORF">SAMN02745823_02345</name>
</gene>
<protein>
    <submittedName>
        <fullName evidence="3">Acyl-CoA thioester hydrolase</fullName>
    </submittedName>
</protein>
<organism evidence="3 4">
    <name type="scientific">Sporobacter termitidis DSM 10068</name>
    <dbReference type="NCBI Taxonomy" id="1123282"/>
    <lineage>
        <taxon>Bacteria</taxon>
        <taxon>Bacillati</taxon>
        <taxon>Bacillota</taxon>
        <taxon>Clostridia</taxon>
        <taxon>Eubacteriales</taxon>
        <taxon>Oscillospiraceae</taxon>
        <taxon>Sporobacter</taxon>
    </lineage>
</organism>
<evidence type="ECO:0000256" key="1">
    <source>
        <dbReference type="ARBA" id="ARBA00005953"/>
    </source>
</evidence>
<dbReference type="EMBL" id="FQXV01000007">
    <property type="protein sequence ID" value="SHI08398.1"/>
    <property type="molecule type" value="Genomic_DNA"/>
</dbReference>
<dbReference type="STRING" id="1123282.SAMN02745823_02345"/>
<dbReference type="Pfam" id="PF13279">
    <property type="entry name" value="4HBT_2"/>
    <property type="match status" value="1"/>
</dbReference>
<evidence type="ECO:0000256" key="2">
    <source>
        <dbReference type="ARBA" id="ARBA00022801"/>
    </source>
</evidence>
<dbReference type="RefSeq" id="WP_073079103.1">
    <property type="nucleotide sequence ID" value="NZ_FQXV01000007.1"/>
</dbReference>
<accession>A0A1M5Y984</accession>